<organism evidence="3">
    <name type="scientific">Aphanomyces invadans</name>
    <dbReference type="NCBI Taxonomy" id="157072"/>
    <lineage>
        <taxon>Eukaryota</taxon>
        <taxon>Sar</taxon>
        <taxon>Stramenopiles</taxon>
        <taxon>Oomycota</taxon>
        <taxon>Saprolegniomycetes</taxon>
        <taxon>Saprolegniales</taxon>
        <taxon>Verrucalvaceae</taxon>
        <taxon>Aphanomyces</taxon>
    </lineage>
</organism>
<feature type="region of interest" description="Disordered" evidence="1">
    <location>
        <begin position="54"/>
        <end position="78"/>
    </location>
</feature>
<evidence type="ECO:0000256" key="1">
    <source>
        <dbReference type="SAM" id="MobiDB-lite"/>
    </source>
</evidence>
<dbReference type="GeneID" id="20085502"/>
<dbReference type="AlphaFoldDB" id="A0A024TZC3"/>
<evidence type="ECO:0000256" key="2">
    <source>
        <dbReference type="SAM" id="Phobius"/>
    </source>
</evidence>
<dbReference type="OrthoDB" id="74787at2759"/>
<feature type="compositionally biased region" description="Polar residues" evidence="1">
    <location>
        <begin position="14"/>
        <end position="36"/>
    </location>
</feature>
<sequence>MPNLSDLEKLNTAPPASSLSTAYMGTKQQPSESSMSVVHENNDHVEITMVHIPPGARTSESEGPDNKLGPIPTATPDKKLMLEPQHHDELYQSEEKDYVDPTLFSAEVSRHSIEIAVRRARNLEQELRDIEKNAPPPLPPPTVSYTSVIATTISSTVQSVMKRITSSASTTQYSLLEPNASSSEGSSGIVGERDIVEGDGMQLSPVGNGRDNDDIYLQHRSGLRPALRKISAYEKPISSAMLSSVRTPKKSIAWTQLPHEVSDEVNDIAMEGQSLMNPDQIKITITSSQHERPKRQQKPGVIRRLTPVEKEALYVLRPDLKIVPNWAQKYREEMTGTHDTMQCNNWLMCLILFLMVLLVFLFYMIGVTKPDGS</sequence>
<feature type="region of interest" description="Disordered" evidence="1">
    <location>
        <begin position="1"/>
        <end position="37"/>
    </location>
</feature>
<dbReference type="eggNOG" id="ENOG502R7EY">
    <property type="taxonomic scope" value="Eukaryota"/>
</dbReference>
<feature type="transmembrane region" description="Helical" evidence="2">
    <location>
        <begin position="345"/>
        <end position="365"/>
    </location>
</feature>
<keyword evidence="2" id="KW-1133">Transmembrane helix</keyword>
<gene>
    <name evidence="3" type="ORF">H310_08452</name>
</gene>
<dbReference type="RefSeq" id="XP_008872404.1">
    <property type="nucleotide sequence ID" value="XM_008874182.1"/>
</dbReference>
<dbReference type="VEuPathDB" id="FungiDB:H310_08452"/>
<name>A0A024TZC3_9STRA</name>
<proteinExistence type="predicted"/>
<keyword evidence="2" id="KW-0472">Membrane</keyword>
<accession>A0A024TZC3</accession>
<reference evidence="3" key="1">
    <citation type="submission" date="2013-12" db="EMBL/GenBank/DDBJ databases">
        <title>The Genome Sequence of Aphanomyces invadans NJM9701.</title>
        <authorList>
            <consortium name="The Broad Institute Genomics Platform"/>
            <person name="Russ C."/>
            <person name="Tyler B."/>
            <person name="van West P."/>
            <person name="Dieguez-Uribeondo J."/>
            <person name="Young S.K."/>
            <person name="Zeng Q."/>
            <person name="Gargeya S."/>
            <person name="Fitzgerald M."/>
            <person name="Abouelleil A."/>
            <person name="Alvarado L."/>
            <person name="Chapman S.B."/>
            <person name="Gainer-Dewar J."/>
            <person name="Goldberg J."/>
            <person name="Griggs A."/>
            <person name="Gujja S."/>
            <person name="Hansen M."/>
            <person name="Howarth C."/>
            <person name="Imamovic A."/>
            <person name="Ireland A."/>
            <person name="Larimer J."/>
            <person name="McCowan C."/>
            <person name="Murphy C."/>
            <person name="Pearson M."/>
            <person name="Poon T.W."/>
            <person name="Priest M."/>
            <person name="Roberts A."/>
            <person name="Saif S."/>
            <person name="Shea T."/>
            <person name="Sykes S."/>
            <person name="Wortman J."/>
            <person name="Nusbaum C."/>
            <person name="Birren B."/>
        </authorList>
    </citation>
    <scope>NUCLEOTIDE SEQUENCE [LARGE SCALE GENOMIC DNA]</scope>
    <source>
        <strain evidence="3">NJM9701</strain>
    </source>
</reference>
<dbReference type="EMBL" id="KI913968">
    <property type="protein sequence ID" value="ETV98976.1"/>
    <property type="molecule type" value="Genomic_DNA"/>
</dbReference>
<evidence type="ECO:0000313" key="3">
    <source>
        <dbReference type="EMBL" id="ETV98976.1"/>
    </source>
</evidence>
<protein>
    <submittedName>
        <fullName evidence="3">Uncharacterized protein</fullName>
    </submittedName>
</protein>
<keyword evidence="2" id="KW-0812">Transmembrane</keyword>